<dbReference type="Gene3D" id="3.30.10.20">
    <property type="match status" value="1"/>
</dbReference>
<dbReference type="GO" id="GO:0071555">
    <property type="term" value="P:cell wall organization"/>
    <property type="evidence" value="ECO:0007669"/>
    <property type="project" value="TreeGrafter"/>
</dbReference>
<comment type="caution">
    <text evidence="6">The sequence shown here is derived from an EMBL/GenBank/DDBJ whole genome shotgun (WGS) entry which is preliminary data.</text>
</comment>
<evidence type="ECO:0000256" key="4">
    <source>
        <dbReference type="SAM" id="Phobius"/>
    </source>
</evidence>
<dbReference type="SUPFAM" id="SSF54184">
    <property type="entry name" value="Penicillin-binding protein 2x (pbp-2x), c-terminal domain"/>
    <property type="match status" value="2"/>
</dbReference>
<dbReference type="Gene3D" id="3.90.1310.10">
    <property type="entry name" value="Penicillin-binding protein 2a (Domain 2)"/>
    <property type="match status" value="1"/>
</dbReference>
<dbReference type="Proteomes" id="UP000651482">
    <property type="component" value="Unassembled WGS sequence"/>
</dbReference>
<dbReference type="Gene3D" id="3.40.710.10">
    <property type="entry name" value="DD-peptidase/beta-lactamase superfamily"/>
    <property type="match status" value="1"/>
</dbReference>
<evidence type="ECO:0000256" key="2">
    <source>
        <dbReference type="ARBA" id="ARBA00007171"/>
    </source>
</evidence>
<dbReference type="SMART" id="SM00740">
    <property type="entry name" value="PASTA"/>
    <property type="match status" value="2"/>
</dbReference>
<feature type="domain" description="PASTA" evidence="5">
    <location>
        <begin position="675"/>
        <end position="740"/>
    </location>
</feature>
<dbReference type="SUPFAM" id="SSF56601">
    <property type="entry name" value="beta-lactamase/transpeptidase-like"/>
    <property type="match status" value="1"/>
</dbReference>
<dbReference type="RefSeq" id="WP_249318237.1">
    <property type="nucleotide sequence ID" value="NZ_JACRSN010000003.1"/>
</dbReference>
<dbReference type="PROSITE" id="PS51178">
    <property type="entry name" value="PASTA"/>
    <property type="match status" value="2"/>
</dbReference>
<keyword evidence="4" id="KW-0812">Transmembrane</keyword>
<comment type="similarity">
    <text evidence="2">Belongs to the transpeptidase family.</text>
</comment>
<keyword evidence="4" id="KW-1133">Transmembrane helix</keyword>
<dbReference type="InterPro" id="IPR012338">
    <property type="entry name" value="Beta-lactam/transpept-like"/>
</dbReference>
<protein>
    <submittedName>
        <fullName evidence="6">PASTA domain-containing protein</fullName>
    </submittedName>
</protein>
<dbReference type="InterPro" id="IPR050515">
    <property type="entry name" value="Beta-lactam/transpept"/>
</dbReference>
<dbReference type="AlphaFoldDB" id="A0A926D7V3"/>
<name>A0A926D7V3_9FIRM</name>
<dbReference type="GO" id="GO:0008658">
    <property type="term" value="F:penicillin binding"/>
    <property type="evidence" value="ECO:0007669"/>
    <property type="project" value="InterPro"/>
</dbReference>
<organism evidence="6 7">
    <name type="scientific">Yeguia hominis</name>
    <dbReference type="NCBI Taxonomy" id="2763662"/>
    <lineage>
        <taxon>Bacteria</taxon>
        <taxon>Bacillati</taxon>
        <taxon>Bacillota</taxon>
        <taxon>Clostridia</taxon>
        <taxon>Eubacteriales</taxon>
        <taxon>Yeguiaceae</taxon>
        <taxon>Yeguia</taxon>
    </lineage>
</organism>
<dbReference type="EMBL" id="JACRSN010000003">
    <property type="protein sequence ID" value="MBC8532959.1"/>
    <property type="molecule type" value="Genomic_DNA"/>
</dbReference>
<evidence type="ECO:0000259" key="5">
    <source>
        <dbReference type="PROSITE" id="PS51178"/>
    </source>
</evidence>
<proteinExistence type="inferred from homology"/>
<dbReference type="Pfam" id="PF03793">
    <property type="entry name" value="PASTA"/>
    <property type="match status" value="2"/>
</dbReference>
<evidence type="ECO:0000313" key="7">
    <source>
        <dbReference type="Proteomes" id="UP000651482"/>
    </source>
</evidence>
<feature type="transmembrane region" description="Helical" evidence="4">
    <location>
        <begin position="12"/>
        <end position="33"/>
    </location>
</feature>
<dbReference type="Pfam" id="PF03717">
    <property type="entry name" value="PBP_dimer"/>
    <property type="match status" value="1"/>
</dbReference>
<comment type="subcellular location">
    <subcellularLocation>
        <location evidence="1">Membrane</location>
    </subcellularLocation>
</comment>
<evidence type="ECO:0000313" key="6">
    <source>
        <dbReference type="EMBL" id="MBC8532959.1"/>
    </source>
</evidence>
<reference evidence="6" key="1">
    <citation type="submission" date="2020-08" db="EMBL/GenBank/DDBJ databases">
        <title>Genome public.</title>
        <authorList>
            <person name="Liu C."/>
            <person name="Sun Q."/>
        </authorList>
    </citation>
    <scope>NUCLEOTIDE SEQUENCE</scope>
    <source>
        <strain evidence="6">NSJ-40</strain>
    </source>
</reference>
<dbReference type="GO" id="GO:0005886">
    <property type="term" value="C:plasma membrane"/>
    <property type="evidence" value="ECO:0007669"/>
    <property type="project" value="TreeGrafter"/>
</dbReference>
<feature type="domain" description="PASTA" evidence="5">
    <location>
        <begin position="612"/>
        <end position="672"/>
    </location>
</feature>
<dbReference type="InterPro" id="IPR005311">
    <property type="entry name" value="PBP_dimer"/>
</dbReference>
<dbReference type="InterPro" id="IPR005543">
    <property type="entry name" value="PASTA_dom"/>
</dbReference>
<accession>A0A926D7V3</accession>
<dbReference type="PANTHER" id="PTHR30627:SF1">
    <property type="entry name" value="PEPTIDOGLYCAN D,D-TRANSPEPTIDASE FTSI"/>
    <property type="match status" value="1"/>
</dbReference>
<dbReference type="CDD" id="cd06576">
    <property type="entry name" value="PASTA_Pbp2x-like_1"/>
    <property type="match status" value="1"/>
</dbReference>
<dbReference type="SUPFAM" id="SSF56519">
    <property type="entry name" value="Penicillin binding protein dimerisation domain"/>
    <property type="match status" value="1"/>
</dbReference>
<dbReference type="InterPro" id="IPR001460">
    <property type="entry name" value="PCN-bd_Tpept"/>
</dbReference>
<evidence type="ECO:0000256" key="1">
    <source>
        <dbReference type="ARBA" id="ARBA00004370"/>
    </source>
</evidence>
<keyword evidence="7" id="KW-1185">Reference proteome</keyword>
<gene>
    <name evidence="6" type="ORF">IAG03_02875</name>
</gene>
<sequence>MAKGPSVRMWRRTLVVMIAITVLGFGLVIGSLFRVTIVDGKDLQQRAVEQSLRNTSLRAQRGIIYDVNGNVLAKSASVWTVILEPAYIKDDETRGIIADGLSEILDMDRETIMEKAKQQNYYTYLKREVETEIKDEILAFMEEKEISRGIILEEAYKRYYPYGTLASTVLGFTGTDDQGLAGIEAEYDTELSGTAGRLVTAKNAVGTDMPFEYEQQIDPQNGYNLHLTLDEVVQSILEKHLNEGVEQNKVANGAAGILMNVNTGAIVAMAGAGNFDPNDPFSIVDSELAAEIEAMPDGDEKDEAYNNALQAQWRNKAVNDTYYPGSVFKMVTAAIGMEEGIINENTTYTCTGAYHHPDFLKPINCWRYGGHGTQTFVEGLCNSCNPFFIDIGQKIGPSTFYKYFEAFGLTEKTGIDLPGESGSIYFSEERLETYASDLATLSFGQNFSITPLQMVTACATIVNGGKLVTPHVMDRITDSEGNIVEVKETQIKRQVISEDISERLSAILQKNGESGTAKNGYVAGFRIGGKTGTSEKVAWHNEHPDEQMRYIASYCGFAPADDPQYALLILFDEPLGDSYYGGAVAGPVFAKVMEEVLPYLGVERQYTESEMQELDLDTPAVVGKTVSEAKSILENAEIVCRIEGSGDTVLDQIPYEGNSIPKGGTVVLFTDNKSLEERVVVPDFEGMTLAEANEAAAASGIQITLGGAAANGSDVIAHSQSVAAGKSVKPGTVVQVMFIELDQVQ</sequence>
<keyword evidence="3 4" id="KW-0472">Membrane</keyword>
<dbReference type="PANTHER" id="PTHR30627">
    <property type="entry name" value="PEPTIDOGLYCAN D,D-TRANSPEPTIDASE"/>
    <property type="match status" value="1"/>
</dbReference>
<dbReference type="InterPro" id="IPR036138">
    <property type="entry name" value="PBP_dimer_sf"/>
</dbReference>
<evidence type="ECO:0000256" key="3">
    <source>
        <dbReference type="ARBA" id="ARBA00023136"/>
    </source>
</evidence>
<dbReference type="Pfam" id="PF00905">
    <property type="entry name" value="Transpeptidase"/>
    <property type="match status" value="1"/>
</dbReference>